<proteinExistence type="predicted"/>
<accession>A0A1J5QM88</accession>
<protein>
    <submittedName>
        <fullName evidence="1">Uncharacterized protein</fullName>
    </submittedName>
</protein>
<organism evidence="1">
    <name type="scientific">mine drainage metagenome</name>
    <dbReference type="NCBI Taxonomy" id="410659"/>
    <lineage>
        <taxon>unclassified sequences</taxon>
        <taxon>metagenomes</taxon>
        <taxon>ecological metagenomes</taxon>
    </lineage>
</organism>
<evidence type="ECO:0000313" key="1">
    <source>
        <dbReference type="EMBL" id="OIQ81039.1"/>
    </source>
</evidence>
<dbReference type="AlphaFoldDB" id="A0A1J5QM88"/>
<gene>
    <name evidence="1" type="ORF">GALL_371980</name>
</gene>
<dbReference type="Pfam" id="PF20370">
    <property type="entry name" value="DUF6665"/>
    <property type="match status" value="1"/>
</dbReference>
<reference evidence="1" key="1">
    <citation type="submission" date="2016-10" db="EMBL/GenBank/DDBJ databases">
        <title>Sequence of Gallionella enrichment culture.</title>
        <authorList>
            <person name="Poehlein A."/>
            <person name="Muehling M."/>
            <person name="Daniel R."/>
        </authorList>
    </citation>
    <scope>NUCLEOTIDE SEQUENCE</scope>
</reference>
<comment type="caution">
    <text evidence="1">The sequence shown here is derived from an EMBL/GenBank/DDBJ whole genome shotgun (WGS) entry which is preliminary data.</text>
</comment>
<dbReference type="InterPro" id="IPR046606">
    <property type="entry name" value="DUF6665"/>
</dbReference>
<dbReference type="EMBL" id="MLJW01000978">
    <property type="protein sequence ID" value="OIQ81039.1"/>
    <property type="molecule type" value="Genomic_DNA"/>
</dbReference>
<sequence>MFRLPQSFHGQTAAPGGSGASVLEFELRAEQAGALGRAGAAVQQSLAALRALTADDPARPAQVLAAAAALHAYLIQVELSGLHLHGHDDLIVAGLDIPAEVLRKVGVSTSGA</sequence>
<name>A0A1J5QM88_9ZZZZ</name>